<dbReference type="InterPro" id="IPR003439">
    <property type="entry name" value="ABC_transporter-like_ATP-bd"/>
</dbReference>
<dbReference type="Pfam" id="PF00005">
    <property type="entry name" value="ABC_tran"/>
    <property type="match status" value="1"/>
</dbReference>
<protein>
    <submittedName>
        <fullName evidence="6">ABC transporter</fullName>
    </submittedName>
</protein>
<dbReference type="GO" id="GO:0005524">
    <property type="term" value="F:ATP binding"/>
    <property type="evidence" value="ECO:0007669"/>
    <property type="project" value="UniProtKB-KW"/>
</dbReference>
<keyword evidence="3" id="KW-0547">Nucleotide-binding</keyword>
<evidence type="ECO:0000256" key="4">
    <source>
        <dbReference type="ARBA" id="ARBA00022840"/>
    </source>
</evidence>
<dbReference type="SUPFAM" id="SSF52540">
    <property type="entry name" value="P-loop containing nucleoside triphosphate hydrolases"/>
    <property type="match status" value="1"/>
</dbReference>
<dbReference type="Gene3D" id="3.40.50.300">
    <property type="entry name" value="P-loop containing nucleotide triphosphate hydrolases"/>
    <property type="match status" value="1"/>
</dbReference>
<keyword evidence="2" id="KW-0813">Transport</keyword>
<dbReference type="PANTHER" id="PTHR46743:SF2">
    <property type="entry name" value="TEICHOIC ACIDS EXPORT ATP-BINDING PROTEIN TAGH"/>
    <property type="match status" value="1"/>
</dbReference>
<comment type="caution">
    <text evidence="6">The sequence shown here is derived from an EMBL/GenBank/DDBJ whole genome shotgun (WGS) entry which is preliminary data.</text>
</comment>
<organism evidence="6 7">
    <name type="scientific">Lysobacter defluvii IMMIB APB-9 = DSM 18482</name>
    <dbReference type="NCBI Taxonomy" id="1385515"/>
    <lineage>
        <taxon>Bacteria</taxon>
        <taxon>Pseudomonadati</taxon>
        <taxon>Pseudomonadota</taxon>
        <taxon>Gammaproteobacteria</taxon>
        <taxon>Lysobacterales</taxon>
        <taxon>Lysobacteraceae</taxon>
        <taxon>Novilysobacter</taxon>
    </lineage>
</organism>
<dbReference type="GO" id="GO:0016020">
    <property type="term" value="C:membrane"/>
    <property type="evidence" value="ECO:0007669"/>
    <property type="project" value="InterPro"/>
</dbReference>
<dbReference type="Proteomes" id="UP000030003">
    <property type="component" value="Unassembled WGS sequence"/>
</dbReference>
<dbReference type="SMART" id="SM00382">
    <property type="entry name" value="AAA"/>
    <property type="match status" value="1"/>
</dbReference>
<dbReference type="CDD" id="cd03220">
    <property type="entry name" value="ABC_KpsT_Wzt"/>
    <property type="match status" value="1"/>
</dbReference>
<dbReference type="PROSITE" id="PS00211">
    <property type="entry name" value="ABC_TRANSPORTER_1"/>
    <property type="match status" value="1"/>
</dbReference>
<comment type="similarity">
    <text evidence="1">Belongs to the ABC transporter superfamily.</text>
</comment>
<dbReference type="GO" id="GO:0016887">
    <property type="term" value="F:ATP hydrolysis activity"/>
    <property type="evidence" value="ECO:0007669"/>
    <property type="project" value="InterPro"/>
</dbReference>
<dbReference type="InterPro" id="IPR027417">
    <property type="entry name" value="P-loop_NTPase"/>
</dbReference>
<dbReference type="eggNOG" id="COG1134">
    <property type="taxonomic scope" value="Bacteria"/>
</dbReference>
<dbReference type="InterPro" id="IPR050683">
    <property type="entry name" value="Bact_Polysacc_Export_ATP-bd"/>
</dbReference>
<dbReference type="GO" id="GO:0140359">
    <property type="term" value="F:ABC-type transporter activity"/>
    <property type="evidence" value="ECO:0007669"/>
    <property type="project" value="InterPro"/>
</dbReference>
<evidence type="ECO:0000256" key="1">
    <source>
        <dbReference type="ARBA" id="ARBA00005417"/>
    </source>
</evidence>
<dbReference type="InterPro" id="IPR017871">
    <property type="entry name" value="ABC_transporter-like_CS"/>
</dbReference>
<feature type="domain" description="ABC transporter" evidence="5">
    <location>
        <begin position="42"/>
        <end position="261"/>
    </location>
</feature>
<evidence type="ECO:0000313" key="7">
    <source>
        <dbReference type="Proteomes" id="UP000030003"/>
    </source>
</evidence>
<name>A0A0A0MB51_9GAMM</name>
<accession>A0A0A0MB51</accession>
<proteinExistence type="inferred from homology"/>
<dbReference type="STRING" id="1385515.GCA_000423325_01270"/>
<evidence type="ECO:0000259" key="5">
    <source>
        <dbReference type="PROSITE" id="PS50893"/>
    </source>
</evidence>
<sequence>MDLTGGKEIVNNAYIRAHDIGLDVPYYAQPERQGDSWLGTLISAATAVPRRRFATLLDEVTFDIEEGDRVALIGSNGAGKTTLLRVLTGAFRPTRGRLEVRGSRQALLNLSLGFNPEGTLHENIYLRATAMGIPAAKVRTMVGDILDFAELGHLANRRLLTLSSGQRMRLGFAISTSVQHDIMLLDEWFGAGDAQFVKKARGRLVDRVKGSKIVVVASHNTDLAKKLCNKGMVINYGRQVFIGPIQEALADYKRIVQEEKAAKKAMLEEKVAAGAAIAPSVRDAMS</sequence>
<dbReference type="AlphaFoldDB" id="A0A0A0MB51"/>
<evidence type="ECO:0000256" key="3">
    <source>
        <dbReference type="ARBA" id="ARBA00022741"/>
    </source>
</evidence>
<dbReference type="PROSITE" id="PS50893">
    <property type="entry name" value="ABC_TRANSPORTER_2"/>
    <property type="match status" value="1"/>
</dbReference>
<evidence type="ECO:0000256" key="2">
    <source>
        <dbReference type="ARBA" id="ARBA00022448"/>
    </source>
</evidence>
<dbReference type="EMBL" id="AVBH01000003">
    <property type="protein sequence ID" value="KGO99779.1"/>
    <property type="molecule type" value="Genomic_DNA"/>
</dbReference>
<dbReference type="InterPro" id="IPR015860">
    <property type="entry name" value="ABC_transpr_TagH-like"/>
</dbReference>
<keyword evidence="7" id="KW-1185">Reference proteome</keyword>
<dbReference type="PANTHER" id="PTHR46743">
    <property type="entry name" value="TEICHOIC ACIDS EXPORT ATP-BINDING PROTEIN TAGH"/>
    <property type="match status" value="1"/>
</dbReference>
<dbReference type="InterPro" id="IPR003593">
    <property type="entry name" value="AAA+_ATPase"/>
</dbReference>
<gene>
    <name evidence="6" type="ORF">N791_13790</name>
</gene>
<reference evidence="6 7" key="1">
    <citation type="submission" date="2013-08" db="EMBL/GenBank/DDBJ databases">
        <title>Genomic analysis of Lysobacter defluvii.</title>
        <authorList>
            <person name="Wang Q."/>
            <person name="Wang G."/>
        </authorList>
    </citation>
    <scope>NUCLEOTIDE SEQUENCE [LARGE SCALE GENOMIC DNA]</scope>
    <source>
        <strain evidence="6 7">IMMIB APB-9</strain>
    </source>
</reference>
<keyword evidence="4" id="KW-0067">ATP-binding</keyword>
<evidence type="ECO:0000313" key="6">
    <source>
        <dbReference type="EMBL" id="KGO99779.1"/>
    </source>
</evidence>